<organism evidence="3 4">
    <name type="scientific">Rhynchosporium graminicola</name>
    <dbReference type="NCBI Taxonomy" id="2792576"/>
    <lineage>
        <taxon>Eukaryota</taxon>
        <taxon>Fungi</taxon>
        <taxon>Dikarya</taxon>
        <taxon>Ascomycota</taxon>
        <taxon>Pezizomycotina</taxon>
        <taxon>Leotiomycetes</taxon>
        <taxon>Helotiales</taxon>
        <taxon>Ploettnerulaceae</taxon>
        <taxon>Rhynchosporium</taxon>
    </lineage>
</organism>
<feature type="domain" description="J" evidence="2">
    <location>
        <begin position="62"/>
        <end position="126"/>
    </location>
</feature>
<dbReference type="PROSITE" id="PS50076">
    <property type="entry name" value="DNAJ_2"/>
    <property type="match status" value="1"/>
</dbReference>
<dbReference type="PANTHER" id="PTHR43908">
    <property type="entry name" value="AT29763P-RELATED"/>
    <property type="match status" value="1"/>
</dbReference>
<feature type="region of interest" description="Disordered" evidence="1">
    <location>
        <begin position="295"/>
        <end position="324"/>
    </location>
</feature>
<dbReference type="CDD" id="cd06257">
    <property type="entry name" value="DnaJ"/>
    <property type="match status" value="1"/>
</dbReference>
<dbReference type="InterPro" id="IPR036869">
    <property type="entry name" value="J_dom_sf"/>
</dbReference>
<proteinExistence type="predicted"/>
<dbReference type="GO" id="GO:0030544">
    <property type="term" value="F:Hsp70 protein binding"/>
    <property type="evidence" value="ECO:0007669"/>
    <property type="project" value="TreeGrafter"/>
</dbReference>
<dbReference type="SMART" id="SM00271">
    <property type="entry name" value="DnaJ"/>
    <property type="match status" value="1"/>
</dbReference>
<dbReference type="InterPro" id="IPR051100">
    <property type="entry name" value="DnaJ_subfamily_B/C"/>
</dbReference>
<dbReference type="GO" id="GO:0071218">
    <property type="term" value="P:cellular response to misfolded protein"/>
    <property type="evidence" value="ECO:0007669"/>
    <property type="project" value="TreeGrafter"/>
</dbReference>
<keyword evidence="4" id="KW-1185">Reference proteome</keyword>
<protein>
    <recommendedName>
        <fullName evidence="2">J domain-containing protein</fullName>
    </recommendedName>
</protein>
<dbReference type="PROSITE" id="PS00636">
    <property type="entry name" value="DNAJ_1"/>
    <property type="match status" value="1"/>
</dbReference>
<dbReference type="Proteomes" id="UP000178129">
    <property type="component" value="Unassembled WGS sequence"/>
</dbReference>
<dbReference type="SUPFAM" id="SSF46565">
    <property type="entry name" value="Chaperone J-domain"/>
    <property type="match status" value="1"/>
</dbReference>
<accession>A0A1E1LB51</accession>
<dbReference type="InterPro" id="IPR001623">
    <property type="entry name" value="DnaJ_domain"/>
</dbReference>
<feature type="region of interest" description="Disordered" evidence="1">
    <location>
        <begin position="1"/>
        <end position="50"/>
    </location>
</feature>
<gene>
    <name evidence="3" type="ORF">RCO7_11240</name>
</gene>
<reference evidence="4" key="1">
    <citation type="submission" date="2016-03" db="EMBL/GenBank/DDBJ databases">
        <authorList>
            <person name="Ploux O."/>
        </authorList>
    </citation>
    <scope>NUCLEOTIDE SEQUENCE [LARGE SCALE GENOMIC DNA]</scope>
    <source>
        <strain evidence="4">UK7</strain>
    </source>
</reference>
<feature type="compositionally biased region" description="Basic and acidic residues" evidence="1">
    <location>
        <begin position="116"/>
        <end position="127"/>
    </location>
</feature>
<dbReference type="EMBL" id="FJUW01000043">
    <property type="protein sequence ID" value="CZT07773.1"/>
    <property type="molecule type" value="Genomic_DNA"/>
</dbReference>
<dbReference type="PANTHER" id="PTHR43908:SF3">
    <property type="entry name" value="AT29763P-RELATED"/>
    <property type="match status" value="1"/>
</dbReference>
<evidence type="ECO:0000259" key="2">
    <source>
        <dbReference type="PROSITE" id="PS50076"/>
    </source>
</evidence>
<evidence type="ECO:0000313" key="3">
    <source>
        <dbReference type="EMBL" id="CZT07773.1"/>
    </source>
</evidence>
<dbReference type="GO" id="GO:0005789">
    <property type="term" value="C:endoplasmic reticulum membrane"/>
    <property type="evidence" value="ECO:0007669"/>
    <property type="project" value="TreeGrafter"/>
</dbReference>
<dbReference type="InterPro" id="IPR018253">
    <property type="entry name" value="DnaJ_domain_CS"/>
</dbReference>
<dbReference type="PRINTS" id="PR00625">
    <property type="entry name" value="JDOMAIN"/>
</dbReference>
<dbReference type="STRING" id="914237.A0A1E1LB51"/>
<name>A0A1E1LB51_9HELO</name>
<dbReference type="Pfam" id="PF00226">
    <property type="entry name" value="DnaJ"/>
    <property type="match status" value="1"/>
</dbReference>
<evidence type="ECO:0000313" key="4">
    <source>
        <dbReference type="Proteomes" id="UP000178129"/>
    </source>
</evidence>
<evidence type="ECO:0000256" key="1">
    <source>
        <dbReference type="SAM" id="MobiDB-lite"/>
    </source>
</evidence>
<sequence>MASSSQNDMAPLIRSRNPSVEDEPLSEDTNMPDPAEGPPPPGDLQQTQDSYREIKRIMGSSDYYTILDLEKDYSPDQLKKQYRKLAKLTHPDKTAWPDAELAFKKLSTAYAVLEDSSERRSYDKAPERYTPPDPPERPFGEEFADNAFGGSDSGNESDNNIEDEEMTTLRPSEAIKAIYKDATPLIQGILGDPPSAREKPRMMEEVAKFNKKIKAQNKTDGLAEKDLGHFFIQYTIFESQALLAKPFWEKLKNDPSDSIALGKMEAIEKVLKNTITKHEYNSGWCYEALGFKPMGGNSPGQPKQDSDKGGEFTGTGEPWSSQDDAVVTFTPGHTLTGEKIIAMLPRERTVRRMGEDGIRGPPEKIITGYQFIVKDEKENLIELVSGEDIGRKATSGYLSLPRDQIFDARYSEKHVKQDDTDSFKSLIDFTAKPFNLRSSNTPRHPPGYGLVLFKDETESVLSRTALRKMLGPTDADFEIQQCEKRNGKIPAWMIEPLGRREPRKMVIESPTAKRRSREALMRGDQLDEQGLFVPKDRTVKLPMKLPKERRGRTHSRSSVYSANKGGRSDSKSSVTAEEVAGMQDEISGMRKDMQDLKEMLRQMVLKNRLSPEGPIQHRLLPFSFQNAYKHVFLECFEIQNGFVLKDKD</sequence>
<dbReference type="InParanoid" id="A0A1E1LB51"/>
<comment type="caution">
    <text evidence="3">The sequence shown here is derived from an EMBL/GenBank/DDBJ whole genome shotgun (WGS) entry which is preliminary data.</text>
</comment>
<dbReference type="AlphaFoldDB" id="A0A1E1LB51"/>
<feature type="region of interest" description="Disordered" evidence="1">
    <location>
        <begin position="545"/>
        <end position="585"/>
    </location>
</feature>
<feature type="region of interest" description="Disordered" evidence="1">
    <location>
        <begin position="114"/>
        <end position="165"/>
    </location>
</feature>
<dbReference type="Gene3D" id="1.10.287.110">
    <property type="entry name" value="DnaJ domain"/>
    <property type="match status" value="1"/>
</dbReference>